<gene>
    <name evidence="2" type="ORF">PPSIR1_14520</name>
</gene>
<evidence type="ECO:0000313" key="3">
    <source>
        <dbReference type="Proteomes" id="UP000005801"/>
    </source>
</evidence>
<dbReference type="InterPro" id="IPR029058">
    <property type="entry name" value="AB_hydrolase_fold"/>
</dbReference>
<accession>A6GF97</accession>
<evidence type="ECO:0000256" key="1">
    <source>
        <dbReference type="SAM" id="MobiDB-lite"/>
    </source>
</evidence>
<protein>
    <submittedName>
        <fullName evidence="2">Uncharacterized protein</fullName>
    </submittedName>
</protein>
<keyword evidence="3" id="KW-1185">Reference proteome</keyword>
<dbReference type="EMBL" id="ABCS01000091">
    <property type="protein sequence ID" value="EDM75438.1"/>
    <property type="molecule type" value="Genomic_DNA"/>
</dbReference>
<feature type="region of interest" description="Disordered" evidence="1">
    <location>
        <begin position="1"/>
        <end position="66"/>
    </location>
</feature>
<organism evidence="2 3">
    <name type="scientific">Plesiocystis pacifica SIR-1</name>
    <dbReference type="NCBI Taxonomy" id="391625"/>
    <lineage>
        <taxon>Bacteria</taxon>
        <taxon>Pseudomonadati</taxon>
        <taxon>Myxococcota</taxon>
        <taxon>Polyangia</taxon>
        <taxon>Nannocystales</taxon>
        <taxon>Nannocystaceae</taxon>
        <taxon>Plesiocystis</taxon>
    </lineage>
</organism>
<dbReference type="STRING" id="391625.PPSIR1_14520"/>
<dbReference type="Proteomes" id="UP000005801">
    <property type="component" value="Unassembled WGS sequence"/>
</dbReference>
<dbReference type="AlphaFoldDB" id="A6GF97"/>
<proteinExistence type="predicted"/>
<dbReference type="Gene3D" id="3.40.50.1820">
    <property type="entry name" value="alpha/beta hydrolase"/>
    <property type="match status" value="1"/>
</dbReference>
<name>A6GF97_9BACT</name>
<reference evidence="2 3" key="1">
    <citation type="submission" date="2007-06" db="EMBL/GenBank/DDBJ databases">
        <authorList>
            <person name="Shimkets L."/>
            <person name="Ferriera S."/>
            <person name="Johnson J."/>
            <person name="Kravitz S."/>
            <person name="Beeson K."/>
            <person name="Sutton G."/>
            <person name="Rogers Y.-H."/>
            <person name="Friedman R."/>
            <person name="Frazier M."/>
            <person name="Venter J.C."/>
        </authorList>
    </citation>
    <scope>NUCLEOTIDE SEQUENCE [LARGE SCALE GENOMIC DNA]</scope>
    <source>
        <strain evidence="2 3">SIR-1</strain>
    </source>
</reference>
<comment type="caution">
    <text evidence="2">The sequence shown here is derived from an EMBL/GenBank/DDBJ whole genome shotgun (WGS) entry which is preliminary data.</text>
</comment>
<feature type="compositionally biased region" description="Acidic residues" evidence="1">
    <location>
        <begin position="9"/>
        <end position="45"/>
    </location>
</feature>
<evidence type="ECO:0000313" key="2">
    <source>
        <dbReference type="EMBL" id="EDM75438.1"/>
    </source>
</evidence>
<dbReference type="SUPFAM" id="SSF53474">
    <property type="entry name" value="alpha/beta-Hydrolases"/>
    <property type="match status" value="1"/>
</dbReference>
<sequence>MALACTPASEDDGGDDAADGESSETAADDETSSDEGEGEGEDEGEAPTPAEPPTPTGTCPSFTDGYQDFEHADIEPRSARVWAGDAPTPGGMVVLYWHGYGSAPEEAVYSLSQPVIDAITAQGGVVVAPTSAPDSGEFPWFAVNASDREDDMLLGDEIVACAIEELGVDPRRVHVTGMSAGGLQTAAFAMARSRYVASVASYSGGVFSPLEFEDPSNLFSAMIIHGGETDVFGGFVNFDDLSKIWFDQLVANGNFAFMCDHGGGHVIPQGYGVDVVNFFFAHPFGTVPSPYAEGLPSELPSDCAL</sequence>